<reference evidence="3" key="1">
    <citation type="journal article" date="2019" name="Int. J. Syst. Evol. Microbiol.">
        <title>The Global Catalogue of Microorganisms (GCM) 10K type strain sequencing project: providing services to taxonomists for standard genome sequencing and annotation.</title>
        <authorList>
            <consortium name="The Broad Institute Genomics Platform"/>
            <consortium name="The Broad Institute Genome Sequencing Center for Infectious Disease"/>
            <person name="Wu L."/>
            <person name="Ma J."/>
        </authorList>
    </citation>
    <scope>NUCLEOTIDE SEQUENCE [LARGE SCALE GENOMIC DNA]</scope>
    <source>
        <strain evidence="3">JCM 31319</strain>
    </source>
</reference>
<comment type="caution">
    <text evidence="2">The sequence shown here is derived from an EMBL/GenBank/DDBJ whole genome shotgun (WGS) entry which is preliminary data.</text>
</comment>
<feature type="region of interest" description="Disordered" evidence="1">
    <location>
        <begin position="1"/>
        <end position="29"/>
    </location>
</feature>
<feature type="compositionally biased region" description="Basic and acidic residues" evidence="1">
    <location>
        <begin position="17"/>
        <end position="29"/>
    </location>
</feature>
<protein>
    <submittedName>
        <fullName evidence="2">Uncharacterized protein</fullName>
    </submittedName>
</protein>
<evidence type="ECO:0000313" key="2">
    <source>
        <dbReference type="EMBL" id="MFD1187332.1"/>
    </source>
</evidence>
<gene>
    <name evidence="2" type="ORF">ACFQ2O_14030</name>
</gene>
<proteinExistence type="predicted"/>
<keyword evidence="3" id="KW-1185">Reference proteome</keyword>
<sequence>MPEPFHKSLQGHGQKQAVEHQHQEGDDQRGCVCCNERDLGKQQTEQHCQQDDQGVEFIEKTHSMFVILHIITQAVGAHRRTIR</sequence>
<dbReference type="RefSeq" id="WP_377528682.1">
    <property type="nucleotide sequence ID" value="NZ_JBHTLD010000133.1"/>
</dbReference>
<accession>A0ABW3STV1</accession>
<dbReference type="EMBL" id="JBHTLD010000133">
    <property type="protein sequence ID" value="MFD1187332.1"/>
    <property type="molecule type" value="Genomic_DNA"/>
</dbReference>
<name>A0ABW3STV1_9BACT</name>
<organism evidence="2 3">
    <name type="scientific">Pontibacter rugosus</name>
    <dbReference type="NCBI Taxonomy" id="1745966"/>
    <lineage>
        <taxon>Bacteria</taxon>
        <taxon>Pseudomonadati</taxon>
        <taxon>Bacteroidota</taxon>
        <taxon>Cytophagia</taxon>
        <taxon>Cytophagales</taxon>
        <taxon>Hymenobacteraceae</taxon>
        <taxon>Pontibacter</taxon>
    </lineage>
</organism>
<dbReference type="Proteomes" id="UP001597094">
    <property type="component" value="Unassembled WGS sequence"/>
</dbReference>
<evidence type="ECO:0000313" key="3">
    <source>
        <dbReference type="Proteomes" id="UP001597094"/>
    </source>
</evidence>
<evidence type="ECO:0000256" key="1">
    <source>
        <dbReference type="SAM" id="MobiDB-lite"/>
    </source>
</evidence>